<reference evidence="2" key="2">
    <citation type="journal article" date="2015" name="Fish Shellfish Immunol.">
        <title>Early steps in the European eel (Anguilla anguilla)-Vibrio vulnificus interaction in the gills: Role of the RtxA13 toxin.</title>
        <authorList>
            <person name="Callol A."/>
            <person name="Pajuelo D."/>
            <person name="Ebbesson L."/>
            <person name="Teles M."/>
            <person name="MacKenzie S."/>
            <person name="Amaro C."/>
        </authorList>
    </citation>
    <scope>NUCLEOTIDE SEQUENCE</scope>
</reference>
<feature type="compositionally biased region" description="Polar residues" evidence="1">
    <location>
        <begin position="38"/>
        <end position="49"/>
    </location>
</feature>
<accession>A0A0E9VQF3</accession>
<name>A0A0E9VQF3_ANGAN</name>
<feature type="compositionally biased region" description="Polar residues" evidence="1">
    <location>
        <begin position="10"/>
        <end position="24"/>
    </location>
</feature>
<feature type="region of interest" description="Disordered" evidence="1">
    <location>
        <begin position="1"/>
        <end position="49"/>
    </location>
</feature>
<reference evidence="2" key="1">
    <citation type="submission" date="2014-11" db="EMBL/GenBank/DDBJ databases">
        <authorList>
            <person name="Amaro Gonzalez C."/>
        </authorList>
    </citation>
    <scope>NUCLEOTIDE SEQUENCE</scope>
</reference>
<evidence type="ECO:0000256" key="1">
    <source>
        <dbReference type="SAM" id="MobiDB-lite"/>
    </source>
</evidence>
<dbReference type="AlphaFoldDB" id="A0A0E9VQF3"/>
<sequence length="49" mass="5473">MGEGYKQDTGDSATQAKQQLQQTESLDEENRYLRDALTNRSNVNGLANL</sequence>
<evidence type="ECO:0000313" key="2">
    <source>
        <dbReference type="EMBL" id="JAH80297.1"/>
    </source>
</evidence>
<proteinExistence type="predicted"/>
<dbReference type="EMBL" id="GBXM01028280">
    <property type="protein sequence ID" value="JAH80297.1"/>
    <property type="molecule type" value="Transcribed_RNA"/>
</dbReference>
<organism evidence="2">
    <name type="scientific">Anguilla anguilla</name>
    <name type="common">European freshwater eel</name>
    <name type="synonym">Muraena anguilla</name>
    <dbReference type="NCBI Taxonomy" id="7936"/>
    <lineage>
        <taxon>Eukaryota</taxon>
        <taxon>Metazoa</taxon>
        <taxon>Chordata</taxon>
        <taxon>Craniata</taxon>
        <taxon>Vertebrata</taxon>
        <taxon>Euteleostomi</taxon>
        <taxon>Actinopterygii</taxon>
        <taxon>Neopterygii</taxon>
        <taxon>Teleostei</taxon>
        <taxon>Anguilliformes</taxon>
        <taxon>Anguillidae</taxon>
        <taxon>Anguilla</taxon>
    </lineage>
</organism>
<protein>
    <submittedName>
        <fullName evidence="2">Uncharacterized protein</fullName>
    </submittedName>
</protein>